<accession>A0A644WDI2</accession>
<evidence type="ECO:0000256" key="1">
    <source>
        <dbReference type="SAM" id="MobiDB-lite"/>
    </source>
</evidence>
<reference evidence="2" key="1">
    <citation type="submission" date="2019-08" db="EMBL/GenBank/DDBJ databases">
        <authorList>
            <person name="Kucharzyk K."/>
            <person name="Murdoch R.W."/>
            <person name="Higgins S."/>
            <person name="Loffler F."/>
        </authorList>
    </citation>
    <scope>NUCLEOTIDE SEQUENCE</scope>
</reference>
<dbReference type="AlphaFoldDB" id="A0A644WDI2"/>
<name>A0A644WDI2_9ZZZZ</name>
<gene>
    <name evidence="2" type="ORF">SDC9_46618</name>
</gene>
<dbReference type="EMBL" id="VSSQ01000727">
    <property type="protein sequence ID" value="MPM00394.1"/>
    <property type="molecule type" value="Genomic_DNA"/>
</dbReference>
<protein>
    <submittedName>
        <fullName evidence="2">Uncharacterized protein</fullName>
    </submittedName>
</protein>
<proteinExistence type="predicted"/>
<evidence type="ECO:0000313" key="2">
    <source>
        <dbReference type="EMBL" id="MPM00394.1"/>
    </source>
</evidence>
<sequence>MSIGICPIIGSVKYTSIHFSDVELFLGAGWTLKATDLSGGGPTCRGGLSGGGLDAKQTTLAEQIFDLRLRASVSCTGFLVWYHSSHEIHEKHTKTRKIKNQLGGYADSTLPRPPTPNPLTRKPSVCSAEVGRFQRPTRQRNSRIGGQGRRNRIFLYFPEPCFFVATDGCDFTTLHLICLFLRTCCHHYQSKTEPPEIHGVVGVELII</sequence>
<comment type="caution">
    <text evidence="2">The sequence shown here is derived from an EMBL/GenBank/DDBJ whole genome shotgun (WGS) entry which is preliminary data.</text>
</comment>
<organism evidence="2">
    <name type="scientific">bioreactor metagenome</name>
    <dbReference type="NCBI Taxonomy" id="1076179"/>
    <lineage>
        <taxon>unclassified sequences</taxon>
        <taxon>metagenomes</taxon>
        <taxon>ecological metagenomes</taxon>
    </lineage>
</organism>
<feature type="region of interest" description="Disordered" evidence="1">
    <location>
        <begin position="104"/>
        <end position="123"/>
    </location>
</feature>